<keyword evidence="2" id="KW-1185">Reference proteome</keyword>
<dbReference type="EMBL" id="CM055113">
    <property type="protein sequence ID" value="KAJ7516105.1"/>
    <property type="molecule type" value="Genomic_DNA"/>
</dbReference>
<sequence>MPDIIMHQNSTFSSNPRRFVKWEEQFVSHDRGSRVVHYYLKDQKGHASLAVIGTERSLRHMVYVVCEEFLPLAGLDKTTTAAFKWRARREVVDWLTSLIANARPCSTFNDSHVSAGGSPKYDQSSLSELDAGSHAEDMEGWETLDEDRDHSHNTFECVSVALLPYQEHVPKKNYRGKTDAVLWVGSSWSCRKQLRHYNSFQRNGIMISVQDFVYVMSEEKERHIGYVEDMYEDKKSRKKLRITWFHKTNELFCKIPPPTPHFREVFYTSFPQVLSVECVDGLATVLTPEHFDKCSLTLPAEVMADVHLCSRQFDGEGIKPFNICEVKGYWHQKALISLDLSLPPQSSPNYDPGSDDMEADEEEDIELGNVIKRGPRTARYCRRRKRNADSAYVCNLMDVACGTAQEKSSLTAHGNGEIINGQRLVGNSSLALKVHNNKCKEQAEQRLILFDVGDKIEAFSEDSGIRGCWFRGTVVRRVSCRLKIRYDDLLNENDDGNLEEWVSACKVAGLDKLGLRIPGRVTLRPCPSKLAPPTVSEAGLAVDAWWHDGWWEGVVLKLLPEGEVQVYFPGESDISSFQQTDLRVSRDWVNGQWVDVKSNAEIVSAIDVGIRGGELNTVFKGGRTLESSQSPVWKFSSDCNVVELPVCADLRQVYSVQDQAAEAVKESIAAGQSAFECIGAAHVSGNEVPQSEGTSLRKFETVANFVSSSYGVEKLVCTKMQEEAHVQGNNFMVQTVKSESDLHKESHGDDCACIHCVNDFNLKRLRWKSGRKRHWQGDLCTSRMGKSGNHSLKEQARESSAESILDEDASSQEHSIGTRWQSIESSENDLGKIVRQGHEGGNSSYGPTVGNNIFMTSLPVANLVMST</sequence>
<reference evidence="2" key="1">
    <citation type="journal article" date="2024" name="Proc. Natl. Acad. Sci. U.S.A.">
        <title>Extraordinary preservation of gene collinearity over three hundred million years revealed in homosporous lycophytes.</title>
        <authorList>
            <person name="Li C."/>
            <person name="Wickell D."/>
            <person name="Kuo L.Y."/>
            <person name="Chen X."/>
            <person name="Nie B."/>
            <person name="Liao X."/>
            <person name="Peng D."/>
            <person name="Ji J."/>
            <person name="Jenkins J."/>
            <person name="Williams M."/>
            <person name="Shu S."/>
            <person name="Plott C."/>
            <person name="Barry K."/>
            <person name="Rajasekar S."/>
            <person name="Grimwood J."/>
            <person name="Han X."/>
            <person name="Sun S."/>
            <person name="Hou Z."/>
            <person name="He W."/>
            <person name="Dai G."/>
            <person name="Sun C."/>
            <person name="Schmutz J."/>
            <person name="Leebens-Mack J.H."/>
            <person name="Li F.W."/>
            <person name="Wang L."/>
        </authorList>
    </citation>
    <scope>NUCLEOTIDE SEQUENCE [LARGE SCALE GENOMIC DNA]</scope>
    <source>
        <strain evidence="2">cv. PW_Plant_1</strain>
    </source>
</reference>
<evidence type="ECO:0000313" key="2">
    <source>
        <dbReference type="Proteomes" id="UP001162992"/>
    </source>
</evidence>
<name>A0ACC2AEV4_DIPCM</name>
<protein>
    <submittedName>
        <fullName evidence="1">Uncharacterized protein</fullName>
    </submittedName>
</protein>
<dbReference type="Proteomes" id="UP001162992">
    <property type="component" value="Chromosome 22"/>
</dbReference>
<gene>
    <name evidence="1" type="ORF">O6H91_22G043200</name>
</gene>
<organism evidence="1 2">
    <name type="scientific">Diphasiastrum complanatum</name>
    <name type="common">Issler's clubmoss</name>
    <name type="synonym">Lycopodium complanatum</name>
    <dbReference type="NCBI Taxonomy" id="34168"/>
    <lineage>
        <taxon>Eukaryota</taxon>
        <taxon>Viridiplantae</taxon>
        <taxon>Streptophyta</taxon>
        <taxon>Embryophyta</taxon>
        <taxon>Tracheophyta</taxon>
        <taxon>Lycopodiopsida</taxon>
        <taxon>Lycopodiales</taxon>
        <taxon>Lycopodiaceae</taxon>
        <taxon>Lycopodioideae</taxon>
        <taxon>Diphasiastrum</taxon>
    </lineage>
</organism>
<proteinExistence type="predicted"/>
<comment type="caution">
    <text evidence="1">The sequence shown here is derived from an EMBL/GenBank/DDBJ whole genome shotgun (WGS) entry which is preliminary data.</text>
</comment>
<evidence type="ECO:0000313" key="1">
    <source>
        <dbReference type="EMBL" id="KAJ7516105.1"/>
    </source>
</evidence>
<accession>A0ACC2AEV4</accession>